<comment type="similarity">
    <text evidence="1 9">Belongs to the Cu-Zn superoxide dismutase family.</text>
</comment>
<keyword evidence="10" id="KW-0732">Signal</keyword>
<evidence type="ECO:0000256" key="6">
    <source>
        <dbReference type="ARBA" id="ARBA00023008"/>
    </source>
</evidence>
<dbReference type="SUPFAM" id="SSF49329">
    <property type="entry name" value="Cu,Zn superoxide dismutase-like"/>
    <property type="match status" value="1"/>
</dbReference>
<name>G9D321_9HYME</name>
<keyword evidence="7" id="KW-1015">Disulfide bond</keyword>
<keyword evidence="4" id="KW-0049">Antioxidant</keyword>
<dbReference type="CDD" id="cd00305">
    <property type="entry name" value="Cu-Zn_Superoxide_Dismutase"/>
    <property type="match status" value="1"/>
</dbReference>
<dbReference type="GO" id="GO:0005507">
    <property type="term" value="F:copper ion binding"/>
    <property type="evidence" value="ECO:0007669"/>
    <property type="project" value="InterPro"/>
</dbReference>
<evidence type="ECO:0000256" key="1">
    <source>
        <dbReference type="ARBA" id="ARBA00010457"/>
    </source>
</evidence>
<dbReference type="EC" id="1.15.1.1" evidence="9"/>
<protein>
    <recommendedName>
        <fullName evidence="9">Superoxide dismutase [Cu-Zn]</fullName>
        <ecNumber evidence="9">1.15.1.1</ecNumber>
    </recommendedName>
</protein>
<dbReference type="FunFam" id="2.60.40.200:FF:000003">
    <property type="entry name" value="Superoxide dismutase [Cu-Zn], chloroplastic"/>
    <property type="match status" value="1"/>
</dbReference>
<comment type="cofactor">
    <cofactor evidence="9">
        <name>Zn(2+)</name>
        <dbReference type="ChEBI" id="CHEBI:29105"/>
    </cofactor>
    <text evidence="9">Binds 1 zinc ion per subunit.</text>
</comment>
<proteinExistence type="evidence at transcript level"/>
<evidence type="ECO:0000313" key="12">
    <source>
        <dbReference type="EMBL" id="AET83769.1"/>
    </source>
</evidence>
<dbReference type="InterPro" id="IPR036423">
    <property type="entry name" value="SOD-like_Cu/Zn_dom_sf"/>
</dbReference>
<evidence type="ECO:0000256" key="4">
    <source>
        <dbReference type="ARBA" id="ARBA00022862"/>
    </source>
</evidence>
<feature type="signal peptide" evidence="10">
    <location>
        <begin position="1"/>
        <end position="17"/>
    </location>
</feature>
<keyword evidence="5 9" id="KW-0560">Oxidoreductase</keyword>
<dbReference type="AlphaFoldDB" id="G9D321"/>
<feature type="chain" id="PRO_5003520691" description="Superoxide dismutase [Cu-Zn]" evidence="10">
    <location>
        <begin position="18"/>
        <end position="174"/>
    </location>
</feature>
<sequence>MMKIFPIVFVLVAVSYGQELRAVVKMVPNNVQKNNVTGNLLIVQDGKNGPVIITGSIYGLSPGSHGFHVHEKGDISKGCISTGKHFNPEKVNHGAPDDKVRHVGDLGNVIANKEGEAVINITDSIISLSGPNNVLGRAFVVHEKEDDLGKGNTSLSLETGDAGDRLACGIVGIQ</sequence>
<evidence type="ECO:0000256" key="3">
    <source>
        <dbReference type="ARBA" id="ARBA00022833"/>
    </source>
</evidence>
<dbReference type="InterPro" id="IPR024134">
    <property type="entry name" value="SOD_Cu/Zn_/chaperone"/>
</dbReference>
<reference evidence="12" key="1">
    <citation type="journal article" date="2011" name="J. Biol. Chem.">
        <title>Extracellular superoxide dismutase in insects: characterization, function and interspecific variation in parasitoid wasps' venom.</title>
        <authorList>
            <person name="Colinet D."/>
            <person name="Cazes D."/>
            <person name="Belghazi M."/>
            <person name="Gatti J.L."/>
            <person name="Poirie M."/>
        </authorList>
    </citation>
    <scope>NUCLEOTIDE SEQUENCE</scope>
    <source>
        <strain evidence="12">ISy</strain>
    </source>
</reference>
<dbReference type="PROSITE" id="PS00332">
    <property type="entry name" value="SOD_CU_ZN_2"/>
    <property type="match status" value="1"/>
</dbReference>
<keyword evidence="6 9" id="KW-0186">Copper</keyword>
<evidence type="ECO:0000256" key="2">
    <source>
        <dbReference type="ARBA" id="ARBA00022723"/>
    </source>
</evidence>
<dbReference type="EMBL" id="JF770431">
    <property type="protein sequence ID" value="AET83769.1"/>
    <property type="molecule type" value="mRNA"/>
</dbReference>
<dbReference type="PROSITE" id="PS00087">
    <property type="entry name" value="SOD_CU_ZN_1"/>
    <property type="match status" value="1"/>
</dbReference>
<dbReference type="GeneID" id="127279009"/>
<dbReference type="PANTHER" id="PTHR10003">
    <property type="entry name" value="SUPEROXIDE DISMUTASE CU-ZN -RELATED"/>
    <property type="match status" value="1"/>
</dbReference>
<dbReference type="Pfam" id="PF00080">
    <property type="entry name" value="Sod_Cu"/>
    <property type="match status" value="1"/>
</dbReference>
<evidence type="ECO:0000256" key="5">
    <source>
        <dbReference type="ARBA" id="ARBA00023002"/>
    </source>
</evidence>
<organism evidence="12">
    <name type="scientific">Leptopilina boulardi</name>
    <dbReference type="NCBI Taxonomy" id="63433"/>
    <lineage>
        <taxon>Eukaryota</taxon>
        <taxon>Metazoa</taxon>
        <taxon>Ecdysozoa</taxon>
        <taxon>Arthropoda</taxon>
        <taxon>Hexapoda</taxon>
        <taxon>Insecta</taxon>
        <taxon>Pterygota</taxon>
        <taxon>Neoptera</taxon>
        <taxon>Endopterygota</taxon>
        <taxon>Hymenoptera</taxon>
        <taxon>Apocrita</taxon>
        <taxon>Proctotrupomorpha</taxon>
        <taxon>Cynipoidea</taxon>
        <taxon>Figitidae</taxon>
        <taxon>Eucoilinae</taxon>
        <taxon>Leptopilina</taxon>
    </lineage>
</organism>
<evidence type="ECO:0000256" key="10">
    <source>
        <dbReference type="SAM" id="SignalP"/>
    </source>
</evidence>
<evidence type="ECO:0000256" key="8">
    <source>
        <dbReference type="ARBA" id="ARBA00049204"/>
    </source>
</evidence>
<dbReference type="PRINTS" id="PR00068">
    <property type="entry name" value="CUZNDISMTASE"/>
</dbReference>
<keyword evidence="2 9" id="KW-0479">Metal-binding</keyword>
<evidence type="ECO:0000259" key="11">
    <source>
        <dbReference type="Pfam" id="PF00080"/>
    </source>
</evidence>
<dbReference type="GO" id="GO:0004784">
    <property type="term" value="F:superoxide dismutase activity"/>
    <property type="evidence" value="ECO:0007669"/>
    <property type="project" value="UniProtKB-EC"/>
</dbReference>
<evidence type="ECO:0000256" key="7">
    <source>
        <dbReference type="ARBA" id="ARBA00023157"/>
    </source>
</evidence>
<feature type="domain" description="Superoxide dismutase copper/zinc binding" evidence="11">
    <location>
        <begin position="36"/>
        <end position="171"/>
    </location>
</feature>
<dbReference type="InterPro" id="IPR001424">
    <property type="entry name" value="SOD_Cu_Zn_dom"/>
</dbReference>
<dbReference type="RefSeq" id="XP_051157025.1">
    <property type="nucleotide sequence ID" value="XM_051301068.1"/>
</dbReference>
<evidence type="ECO:0000256" key="9">
    <source>
        <dbReference type="RuleBase" id="RU000393"/>
    </source>
</evidence>
<comment type="function">
    <text evidence="9">Destroys radicals which are normally produced within the cells and which are toxic to biological systems.</text>
</comment>
<accession>G9D321</accession>
<dbReference type="Gene3D" id="2.60.40.200">
    <property type="entry name" value="Superoxide dismutase, copper/zinc binding domain"/>
    <property type="match status" value="1"/>
</dbReference>
<dbReference type="InterPro" id="IPR018152">
    <property type="entry name" value="SOD_Cu/Zn_BS"/>
</dbReference>
<comment type="catalytic activity">
    <reaction evidence="8 9">
        <text>2 superoxide + 2 H(+) = H2O2 + O2</text>
        <dbReference type="Rhea" id="RHEA:20696"/>
        <dbReference type="ChEBI" id="CHEBI:15378"/>
        <dbReference type="ChEBI" id="CHEBI:15379"/>
        <dbReference type="ChEBI" id="CHEBI:16240"/>
        <dbReference type="ChEBI" id="CHEBI:18421"/>
        <dbReference type="EC" id="1.15.1.1"/>
    </reaction>
</comment>
<keyword evidence="3 9" id="KW-0862">Zinc</keyword>
<comment type="cofactor">
    <cofactor evidence="9">
        <name>Cu cation</name>
        <dbReference type="ChEBI" id="CHEBI:23378"/>
    </cofactor>
    <text evidence="9">Binds 1 copper ion per subunit.</text>
</comment>